<dbReference type="GO" id="GO:0061630">
    <property type="term" value="F:ubiquitin protein ligase activity"/>
    <property type="evidence" value="ECO:0007669"/>
    <property type="project" value="UniProtKB-UniRule"/>
</dbReference>
<evidence type="ECO:0000256" key="12">
    <source>
        <dbReference type="ARBA" id="ARBA00022763"/>
    </source>
</evidence>
<dbReference type="Gene3D" id="1.25.40.10">
    <property type="entry name" value="Tetratricopeptide repeat domain"/>
    <property type="match status" value="1"/>
</dbReference>
<comment type="similarity">
    <text evidence="7 20">Belongs to the UPL family. K-HECT subfamily.</text>
</comment>
<feature type="region of interest" description="Disordered" evidence="22">
    <location>
        <begin position="55"/>
        <end position="219"/>
    </location>
</feature>
<keyword evidence="15 19" id="KW-0802">TPR repeat</keyword>
<keyword evidence="13" id="KW-0221">Differentiation</keyword>
<dbReference type="Pfam" id="PF25579">
    <property type="entry name" value="TPR_TRIP12_N"/>
    <property type="match status" value="1"/>
</dbReference>
<feature type="coiled-coil region" evidence="21">
    <location>
        <begin position="2719"/>
        <end position="2753"/>
    </location>
</feature>
<evidence type="ECO:0000256" key="4">
    <source>
        <dbReference type="ARBA" id="ARBA00004556"/>
    </source>
</evidence>
<feature type="region of interest" description="Disordered" evidence="22">
    <location>
        <begin position="2265"/>
        <end position="2284"/>
    </location>
</feature>
<evidence type="ECO:0000259" key="26">
    <source>
        <dbReference type="PROSITE" id="PS50918"/>
    </source>
</evidence>
<evidence type="ECO:0000256" key="7">
    <source>
        <dbReference type="ARBA" id="ARBA00006331"/>
    </source>
</evidence>
<feature type="domain" description="WWE" evidence="26">
    <location>
        <begin position="577"/>
        <end position="654"/>
    </location>
</feature>
<dbReference type="InterPro" id="IPR000569">
    <property type="entry name" value="HECT_dom"/>
</dbReference>
<evidence type="ECO:0000256" key="1">
    <source>
        <dbReference type="ARBA" id="ARBA00000885"/>
    </source>
</evidence>
<dbReference type="GO" id="GO:0008270">
    <property type="term" value="F:zinc ion binding"/>
    <property type="evidence" value="ECO:0007669"/>
    <property type="project" value="InterPro"/>
</dbReference>
<feature type="region of interest" description="Disordered" evidence="22">
    <location>
        <begin position="891"/>
        <end position="986"/>
    </location>
</feature>
<dbReference type="UniPathway" id="UPA00143"/>
<evidence type="ECO:0000256" key="14">
    <source>
        <dbReference type="ARBA" id="ARBA00022786"/>
    </source>
</evidence>
<evidence type="ECO:0000256" key="15">
    <source>
        <dbReference type="ARBA" id="ARBA00022803"/>
    </source>
</evidence>
<evidence type="ECO:0000256" key="10">
    <source>
        <dbReference type="ARBA" id="ARBA00022553"/>
    </source>
</evidence>
<feature type="signal peptide" evidence="23">
    <location>
        <begin position="1"/>
        <end position="16"/>
    </location>
</feature>
<evidence type="ECO:0000259" key="25">
    <source>
        <dbReference type="PROSITE" id="PS50237"/>
    </source>
</evidence>
<gene>
    <name evidence="27" type="ORF">M514_03271</name>
</gene>
<dbReference type="GO" id="GO:0048471">
    <property type="term" value="C:perinuclear region of cytoplasm"/>
    <property type="evidence" value="ECO:0007669"/>
    <property type="project" value="UniProtKB-SubCell"/>
</dbReference>
<comment type="subcellular location">
    <subcellularLocation>
        <location evidence="2">Cytoplasm</location>
        <location evidence="2">Myofibril</location>
        <location evidence="2">Sarcomere</location>
        <location evidence="2">A band</location>
    </subcellularLocation>
    <subcellularLocation>
        <location evidence="3">Cytoplasm</location>
        <location evidence="3">Myofibril</location>
        <location evidence="3">Sarcomere</location>
        <location evidence="3">Z line</location>
    </subcellularLocation>
    <subcellularLocation>
        <location evidence="4">Cytoplasm</location>
        <location evidence="4">Perinuclear region</location>
    </subcellularLocation>
    <subcellularLocation>
        <location evidence="5">Nucleus</location>
        <location evidence="5">Nucleoplasm</location>
    </subcellularLocation>
</comment>
<dbReference type="SUPFAM" id="SSF48452">
    <property type="entry name" value="TPR-like"/>
    <property type="match status" value="1"/>
</dbReference>
<dbReference type="InterPro" id="IPR000195">
    <property type="entry name" value="Rab-GAP-TBC_dom"/>
</dbReference>
<keyword evidence="14 18" id="KW-0833">Ubl conjugation pathway</keyword>
<evidence type="ECO:0000256" key="22">
    <source>
        <dbReference type="SAM" id="MobiDB-lite"/>
    </source>
</evidence>
<dbReference type="InterPro" id="IPR037197">
    <property type="entry name" value="WWE_dom_sf"/>
</dbReference>
<dbReference type="GO" id="GO:0016607">
    <property type="term" value="C:nuclear speck"/>
    <property type="evidence" value="ECO:0007669"/>
    <property type="project" value="TreeGrafter"/>
</dbReference>
<dbReference type="Gene3D" id="3.30.2410.10">
    <property type="entry name" value="Hect, E3 ligase catalytic domain"/>
    <property type="match status" value="1"/>
</dbReference>
<dbReference type="GO" id="GO:0043161">
    <property type="term" value="P:proteasome-mediated ubiquitin-dependent protein catabolic process"/>
    <property type="evidence" value="ECO:0007669"/>
    <property type="project" value="TreeGrafter"/>
</dbReference>
<dbReference type="InterPro" id="IPR000225">
    <property type="entry name" value="Armadillo"/>
</dbReference>
<feature type="repeat" description="TPR" evidence="19">
    <location>
        <begin position="2795"/>
        <end position="2828"/>
    </location>
</feature>
<dbReference type="PROSITE" id="PS50005">
    <property type="entry name" value="TPR"/>
    <property type="match status" value="2"/>
</dbReference>
<dbReference type="GO" id="GO:0006281">
    <property type="term" value="P:DNA repair"/>
    <property type="evidence" value="ECO:0007669"/>
    <property type="project" value="UniProtKB-KW"/>
</dbReference>
<dbReference type="GO" id="GO:0000209">
    <property type="term" value="P:protein polyubiquitination"/>
    <property type="evidence" value="ECO:0007669"/>
    <property type="project" value="TreeGrafter"/>
</dbReference>
<sequence>MYWAHVCYCHLRYCLLRQLAVSGRCCDYCSLGVAADHETSFCLSSHPFFGIVLPNQSRPPAADPEEQAGVESQVPPRKKVRQERAEDTAQANSSTASGRRGDTTAETKPSSSAHSVPRSLAHLVDYFPDLNGPNRLTRSATKNQRTRASYVQGESARHLPNKSEQAVVVDPEEPQGKSMESRAQGGHKMGKKGKTQAKTSARPPQPQSPNNDFFLTGTSDGSSVSVNRTASQTYGSFFSTFGPRVQNLLMRCPVSSSAVVPATDRVNTLLANLQKQDDSSTQLQALIELCNLLAMSSDESLGPSFPYKEVVRVLTRMLQADHNFDITAHVCRALSNLVELVPRICSSLLDAVPHLLAKLKRVECIDVAEAALSALELLSRRHSKAILSANGIHACLLYIEFFPLASQRSALQIVANCCYYLMPAEFDYLNEALPALTQRLRSQDKKTVELMCIAFSRLVENFVASPESIARLCEAGLLENVRLMLVTSPQVISSAMLANVLRMLHLICCNCNQIVVQLVRTGIASTLHFLLTGGSPDVFPEHRELVSRSPQELYELVLLIGELLPPLQLTGLFEIDTWLQPNLTSSQHAAWYWKQDKDNWRPFLPLDNRSLEVAYQMHEDEVALSIMGQTFLVDLSAMAMTPDDDSDITIQVERRSKEGADVQGSSPPARRSTANKSKGQSSSKSGEAKAKISHPSTSSRSSTSDPRIDLLKAEPALYDEIITSLFPLLYEVYTSMGGPAVRQECLRCFLKMIYHGKIELVTRLLENVPVSTLIAGMLTSQDIKFIVCALQLTKLLLEKKKELFTMCFQREGVVYQMKHLSDHLKKINATTVFPASEIDMLTLQGSRQLAIMNANNALDQSFMVQVSNAARALSLSIPLLNHTAAMVARRTNANGNSSAPSSNTTTMTLRLPRPSGSVSSSVDAVVIDRPMPAAPTTTTTTTGTTSTLPTHGKGHGRGRTRKNADAGQSRESNGRSRSPLRRSAPARSDLFNQAFSGWTGRSVVTFPGQTLESAPAASGHSAASYDANRRNYWKMANEKVTDWAIQLSKEILDGYFNEQNSCTGTELPTVDRLSEAAKKLKCCDYVGLTELASLLMSDVTCFELLQSGIVDHLTNYLTNCVWDELAERLRRFCRILFNVSVIKDVDSDCVPLVEVPPSEAGKNLVTKLVLCINQLEQFPVKIHEVSLGHNNNSSGSLRGINALRFLHEQLIRCLPIRHPQETGLNEWKRGSFRVDPLTHVSAIEKYLIAKGVGRPGAGEESTDDEDDDGESAEDESDAITNSIGAVGQHKLQLVINGTVLPYDMSIYQAVRQYGSTFESAHSENNGTMTDRSDIWVNVHRIFYRSVPQGETVVSNTSRQSAAVAPNASTAGPRSKRANRGAAKKRLQPTAAVYEAPVNPLQQFLTGSAFALSGSDPSLKCLTLLRIIFSISRHWSVLYEGEALITTSAPLLPLSTFHVSKIAAKIHRQMQDPMVVITNHIPDWVEQIAFEWCLTENIPFVLPFDARIALFGTIALDQDRALQRILENSADSSISASSSSERLTPRIERRKVCITRNNILKQAETVLNNMNQSRAVLEIQYENEVGSGLGPTLEFYALVSYNLQRADLKLWHGTVVKSQLSEGVTEYIQNSTGLYPAVRDFNSEHQADKTLSLFKLFGKLLARVLLDGRTVDLPLNPLFFKWFLQAENTLRLTDLHDLDAALGRSVDYLQRLVFKSKVSDEKRKQAEAEVEALSIDFTVPGYPDIQMKPNGKNILVNIDNLTEYLELMSHWLLRAGVVRQMEAARASFSSIIQLRSLKMFYPEEMDQLFCGCRTSTDIWDAHVLQQAIHPDHGYTHDSPQIRWLVDLMASYNETERRDFLQFMTGSPRLPVGGLKNLNPPFTVVRKHCDDGNVDSQLPSVMTCVNYLKLPEYTTPEALSERLPQLNANNSSPESANSTTAKRASSEFPLLYYCGCAQIANPKNENAIASIINQLCSEATFTVSSVAVPKTLQESVRLFDEQSCLVGSFPISRIVFCKKSVCPDRCFLAFTFIASSDENVGDPCYQCHVLSSPDQSTVDNVMSDFAYVFAQKDTAASKSDPSDSCVSTSCTPLSFTFEAQLNIKEKDDKGNLCSSPQEKCCFKLRRSREKLVTFIVSQLGGPRSLVVEKCFGLLLAAGRNVKSADMQLLDVAKTRVFMTVATDVLFADVPEPLRFSVCCRVRIFDENERFWNLKGKPVTERYHLEIQQLETANDDAPSGFSVVRFDADDHSVSTVRRSSKGILVNLVAPPDENESDSDEPLLSGSGEVSSECSDLVRANWHECLSKWSENLEKRPKEMVSLIRNGIPDRLRGDVWQLLAGCHEVPQLSKSYYSLLEKAYAVYDAEVGYCQGLSFLAASLLLHMPEERAFTVLVRIMYHYGLRDLFKQGFETLHLRFFQLDRLMRHYLPTLSAHFDSLHIETHMFASQWFLTLFTAKFPLSMVFHIIDLFLSEASEQDLLSHDFEGALKYFRVALPRKYRTEAMAKELIQCAVQFRISHKKIAKYEEEFIEMKRQEAESQNPLERYQRENLKLKEEILRLQRENDDLACELVTSKVHLRNDLDAVAFVLIVDAFFAEENIESLTSQLERTGRLCKDLQEENRNLLHESEHVKETCRRELLKQEADNKRDRIIIDDYKQMCAELSAKLELLQKRYEEERKRFMDIAEECENCSPRIEECQQAPEEEELASNVEAGDFGSSHCFTDQIDQINRLELELAQAKLQLVECECRNQDLMHQLNQCHACHEQKSTWISKTINSIKEAARNPAVPNLKKDMEVESIRLKEEGNKYFSEGDLEKSLEYYNRALEHCQKDQCAIRATLFKNLAAVYLKRQDYAAAERNATCSLELVPNDPKALFRRAQAREQLNKFGDALQDAKVALHYDSNNKAVVSFMQQLRRNIEKKHSELSSIDTQVRIMMDYLDDSDHVEKRLQAVNNLISLSLQPQGVNQIFSVQGHKKIIDILREETNADLLLAANRCLANLVTNEQNLSKLLDSIEMRSVVGLMDNSDDRVTKAAIFLLQRCFNVLMRDCANDDAKVDEELVERNKLLLVDLIFELKRLLTDRSVGAEARNGSITLLSKNLIHLNNGLPRGWSWKFVENDGLERLLDVSCSSPQLMTLPVDANTRDNVALCLARVYDDMLFDNWRSLYKERVTNYVQKKMQSLNEEGKIELCSMVTTLLRGPLDVGFAIASTPEFTNLISEMACSSNPLCQSFAADAIVHTVSKRDRCDVFLANGVSVLRRLFNSPEESVKGLCKCASSGGGDISLRPTEEEKMCALAQMCKSFMAKNTSLDTRCLAAEGLAYLTLDADVKEWLINDVKLIRSLVSLAVIFQCRIQEAGPLCVFGVSSIFVNLTNTYDQRKVEPELVQLARFAKHHVPEEHPKDGEEFVKNRVRILVKEGGVSACIAMSNTESEASRESLSRVLHGFCMEPEHRGYVVQDGGAKLLLKLVTSNSPVGKGIAAQALAKICIVIDPAIALPGQRCHEIVRPLVSLLHPDKSGLENYEALLALTNLAASDDSIRMTMVNADVLPAMEHFWFMQDHEQLRAAAAELFLNLLHCPQVFKKVSTGGNDRLKLWVLYCNEEDERLVLSSVAAVALLTDDAKVPSWVTIFKEACMHVNKEVQRRSLLCLLNMMNSCYDVAAKIVQSELFEVLVAISKLQDSNRAECLQLARECLKVAEHKKLILPTDRELYERDTGKSTVHLDERGEQEECVPTSWRTRILPFGHGLVLIKYLQQ</sequence>
<dbReference type="InterPro" id="IPR035983">
    <property type="entry name" value="Hect_E3_ubiquitin_ligase"/>
</dbReference>
<keyword evidence="9" id="KW-0517">Myogenesis</keyword>
<dbReference type="InterPro" id="IPR019734">
    <property type="entry name" value="TPR_rpt"/>
</dbReference>
<evidence type="ECO:0000256" key="9">
    <source>
        <dbReference type="ARBA" id="ARBA00022541"/>
    </source>
</evidence>
<dbReference type="GO" id="GO:0030018">
    <property type="term" value="C:Z disc"/>
    <property type="evidence" value="ECO:0007669"/>
    <property type="project" value="UniProtKB-SubCell"/>
</dbReference>
<keyword evidence="23" id="KW-0732">Signal</keyword>
<dbReference type="Pfam" id="PF11701">
    <property type="entry name" value="UNC45-central"/>
    <property type="match status" value="1"/>
</dbReference>
<evidence type="ECO:0000313" key="27">
    <source>
        <dbReference type="EMBL" id="KFD70183.1"/>
    </source>
</evidence>
<dbReference type="InterPro" id="IPR057948">
    <property type="entry name" value="TPR_TRIP12_N"/>
</dbReference>
<dbReference type="Gene3D" id="3.30.720.50">
    <property type="match status" value="1"/>
</dbReference>
<feature type="compositionally biased region" description="Basic residues" evidence="22">
    <location>
        <begin position="1373"/>
        <end position="1382"/>
    </location>
</feature>
<dbReference type="PROSITE" id="PS50918">
    <property type="entry name" value="WWE"/>
    <property type="match status" value="1"/>
</dbReference>
<dbReference type="InterPro" id="IPR011989">
    <property type="entry name" value="ARM-like"/>
</dbReference>
<evidence type="ECO:0000256" key="20">
    <source>
        <dbReference type="RuleBase" id="RU369009"/>
    </source>
</evidence>
<feature type="compositionally biased region" description="Polar residues" evidence="22">
    <location>
        <begin position="208"/>
        <end position="219"/>
    </location>
</feature>
<dbReference type="PANTHER" id="PTHR45670:SF13">
    <property type="entry name" value="E3 UBIQUITIN-PROTEIN LIGASE TRIP12"/>
    <property type="match status" value="1"/>
</dbReference>
<dbReference type="Pfam" id="PF02825">
    <property type="entry name" value="WWE"/>
    <property type="match status" value="1"/>
</dbReference>
<evidence type="ECO:0000256" key="17">
    <source>
        <dbReference type="ARBA" id="ARBA00023242"/>
    </source>
</evidence>
<feature type="compositionally biased region" description="Low complexity" evidence="22">
    <location>
        <begin position="693"/>
        <end position="705"/>
    </location>
</feature>
<dbReference type="Pfam" id="PF13424">
    <property type="entry name" value="TPR_12"/>
    <property type="match status" value="1"/>
</dbReference>
<evidence type="ECO:0000256" key="21">
    <source>
        <dbReference type="SAM" id="Coils"/>
    </source>
</evidence>
<evidence type="ECO:0000256" key="23">
    <source>
        <dbReference type="SAM" id="SignalP"/>
    </source>
</evidence>
<dbReference type="EC" id="2.3.2.26" evidence="20"/>
<dbReference type="Gene3D" id="1.25.10.10">
    <property type="entry name" value="Leucine-rich Repeat Variant"/>
    <property type="match status" value="3"/>
</dbReference>
<evidence type="ECO:0000256" key="19">
    <source>
        <dbReference type="PROSITE-ProRule" id="PRU00339"/>
    </source>
</evidence>
<feature type="region of interest" description="Disordered" evidence="22">
    <location>
        <begin position="1253"/>
        <end position="1276"/>
    </location>
</feature>
<organism evidence="27">
    <name type="scientific">Trichuris suis</name>
    <name type="common">pig whipworm</name>
    <dbReference type="NCBI Taxonomy" id="68888"/>
    <lineage>
        <taxon>Eukaryota</taxon>
        <taxon>Metazoa</taxon>
        <taxon>Ecdysozoa</taxon>
        <taxon>Nematoda</taxon>
        <taxon>Enoplea</taxon>
        <taxon>Dorylaimia</taxon>
        <taxon>Trichinellida</taxon>
        <taxon>Trichuridae</taxon>
        <taxon>Trichuris</taxon>
    </lineage>
</organism>
<dbReference type="SUPFAM" id="SSF50729">
    <property type="entry name" value="PH domain-like"/>
    <property type="match status" value="1"/>
</dbReference>
<dbReference type="InterPro" id="IPR011990">
    <property type="entry name" value="TPR-like_helical_dom_sf"/>
</dbReference>
<feature type="active site" description="Glycyl thioester intermediate" evidence="18">
    <location>
        <position position="1902"/>
    </location>
</feature>
<dbReference type="Pfam" id="PF00566">
    <property type="entry name" value="RabGAP-TBC"/>
    <property type="match status" value="1"/>
</dbReference>
<dbReference type="Gene3D" id="1.10.472.80">
    <property type="entry name" value="Ypt/Rab-GAP domain of gyp1p, domain 3"/>
    <property type="match status" value="1"/>
</dbReference>
<evidence type="ECO:0000256" key="3">
    <source>
        <dbReference type="ARBA" id="ARBA00004216"/>
    </source>
</evidence>
<accession>A0A085NL37</accession>
<evidence type="ECO:0000256" key="18">
    <source>
        <dbReference type="PROSITE-ProRule" id="PRU00104"/>
    </source>
</evidence>
<evidence type="ECO:0000256" key="11">
    <source>
        <dbReference type="ARBA" id="ARBA00022679"/>
    </source>
</evidence>
<dbReference type="GO" id="GO:0030154">
    <property type="term" value="P:cell differentiation"/>
    <property type="evidence" value="ECO:0007669"/>
    <property type="project" value="UniProtKB-KW"/>
</dbReference>
<dbReference type="InterPro" id="IPR018123">
    <property type="entry name" value="WWE-dom_subgr"/>
</dbReference>
<dbReference type="Gene3D" id="3.90.1750.10">
    <property type="entry name" value="Hect, E3 ligase catalytic domains"/>
    <property type="match status" value="1"/>
</dbReference>
<dbReference type="Gene3D" id="1.10.10.750">
    <property type="entry name" value="Ypt/Rab-GAP domain of gyp1p, domain 1"/>
    <property type="match status" value="1"/>
</dbReference>
<feature type="chain" id="PRO_5001796104" description="E3 ubiquitin-protein ligase" evidence="23">
    <location>
        <begin position="17"/>
        <end position="3753"/>
    </location>
</feature>
<protein>
    <recommendedName>
        <fullName evidence="20">E3 ubiquitin-protein ligase</fullName>
        <ecNumber evidence="20">2.3.2.26</ecNumber>
    </recommendedName>
</protein>
<feature type="compositionally biased region" description="Low complexity" evidence="22">
    <location>
        <begin position="975"/>
        <end position="986"/>
    </location>
</feature>
<feature type="compositionally biased region" description="Polar residues" evidence="22">
    <location>
        <begin position="1354"/>
        <end position="1371"/>
    </location>
</feature>
<keyword evidence="17" id="KW-0539">Nucleus</keyword>
<feature type="compositionally biased region" description="Low complexity" evidence="22">
    <location>
        <begin position="676"/>
        <end position="685"/>
    </location>
</feature>
<feature type="region of interest" description="Disordered" evidence="22">
    <location>
        <begin position="1354"/>
        <end position="1382"/>
    </location>
</feature>
<dbReference type="EMBL" id="KL367489">
    <property type="protein sequence ID" value="KFD70183.1"/>
    <property type="molecule type" value="Genomic_DNA"/>
</dbReference>
<keyword evidence="10" id="KW-0597">Phosphoprotein</keyword>
<dbReference type="SUPFAM" id="SSF56204">
    <property type="entry name" value="Hect, E3 ligase catalytic domain"/>
    <property type="match status" value="1"/>
</dbReference>
<dbReference type="Pfam" id="PF00632">
    <property type="entry name" value="HECT"/>
    <property type="match status" value="1"/>
</dbReference>
<dbReference type="SUPFAM" id="SSF48371">
    <property type="entry name" value="ARM repeat"/>
    <property type="match status" value="3"/>
</dbReference>
<dbReference type="Gene3D" id="1.10.8.270">
    <property type="entry name" value="putative rabgap domain of human tbc1 domain family member 14 like domains"/>
    <property type="match status" value="1"/>
</dbReference>
<evidence type="ECO:0000256" key="16">
    <source>
        <dbReference type="ARBA" id="ARBA00023204"/>
    </source>
</evidence>
<dbReference type="CDD" id="cd00078">
    <property type="entry name" value="HECTc"/>
    <property type="match status" value="1"/>
</dbReference>
<feature type="repeat" description="TPR" evidence="19">
    <location>
        <begin position="2834"/>
        <end position="2867"/>
    </location>
</feature>
<feature type="compositionally biased region" description="Basic residues" evidence="22">
    <location>
        <begin position="952"/>
        <end position="961"/>
    </location>
</feature>
<dbReference type="SMART" id="SM00185">
    <property type="entry name" value="ARM"/>
    <property type="match status" value="5"/>
</dbReference>
<dbReference type="InterPro" id="IPR035969">
    <property type="entry name" value="Rab-GAP_TBC_sf"/>
</dbReference>
<evidence type="ECO:0000256" key="6">
    <source>
        <dbReference type="ARBA" id="ARBA00004906"/>
    </source>
</evidence>
<reference evidence="27" key="1">
    <citation type="journal article" date="2014" name="Nat. Genet.">
        <title>Genome and transcriptome of the porcine whipworm Trichuris suis.</title>
        <authorList>
            <person name="Jex A.R."/>
            <person name="Nejsum P."/>
            <person name="Schwarz E.M."/>
            <person name="Hu L."/>
            <person name="Young N.D."/>
            <person name="Hall R.S."/>
            <person name="Korhonen P.K."/>
            <person name="Liao S."/>
            <person name="Thamsborg S."/>
            <person name="Xia J."/>
            <person name="Xu P."/>
            <person name="Wang S."/>
            <person name="Scheerlinck J.P."/>
            <person name="Hofmann A."/>
            <person name="Sternberg P.W."/>
            <person name="Wang J."/>
            <person name="Gasser R.B."/>
        </authorList>
    </citation>
    <scope>NUCLEOTIDE SEQUENCE [LARGE SCALE GENOMIC DNA]</scope>
    <source>
        <strain evidence="27">DCEP-RM93F</strain>
    </source>
</reference>
<evidence type="ECO:0000256" key="8">
    <source>
        <dbReference type="ARBA" id="ARBA00022473"/>
    </source>
</evidence>
<dbReference type="InterPro" id="IPR024660">
    <property type="entry name" value="UCS_central_dom"/>
</dbReference>
<keyword evidence="8" id="KW-0217">Developmental protein</keyword>
<keyword evidence="11 20" id="KW-0808">Transferase</keyword>
<evidence type="ECO:0000256" key="2">
    <source>
        <dbReference type="ARBA" id="ARBA00004161"/>
    </source>
</evidence>
<feature type="domain" description="HECT" evidence="25">
    <location>
        <begin position="1622"/>
        <end position="1921"/>
    </location>
</feature>
<keyword evidence="21" id="KW-0175">Coiled coil</keyword>
<dbReference type="GO" id="GO:0031672">
    <property type="term" value="C:A band"/>
    <property type="evidence" value="ECO:0007669"/>
    <property type="project" value="UniProtKB-SubCell"/>
</dbReference>
<evidence type="ECO:0000259" key="24">
    <source>
        <dbReference type="PROSITE" id="PS50086"/>
    </source>
</evidence>
<feature type="compositionally biased region" description="Low complexity" evidence="22">
    <location>
        <begin position="891"/>
        <end position="906"/>
    </location>
</feature>
<keyword evidence="12" id="KW-0227">DNA damage</keyword>
<comment type="catalytic activity">
    <reaction evidence="1 20">
        <text>S-ubiquitinyl-[E2 ubiquitin-conjugating enzyme]-L-cysteine + [acceptor protein]-L-lysine = [E2 ubiquitin-conjugating enzyme]-L-cysteine + N(6)-ubiquitinyl-[acceptor protein]-L-lysine.</text>
        <dbReference type="EC" id="2.3.2.26"/>
    </reaction>
</comment>
<dbReference type="SUPFAM" id="SSF47923">
    <property type="entry name" value="Ypt/Rab-GAP domain of gyp1p"/>
    <property type="match status" value="2"/>
</dbReference>
<feature type="coiled-coil region" evidence="21">
    <location>
        <begin position="2540"/>
        <end position="2567"/>
    </location>
</feature>
<proteinExistence type="inferred from homology"/>
<dbReference type="InterPro" id="IPR016024">
    <property type="entry name" value="ARM-type_fold"/>
</dbReference>
<feature type="compositionally biased region" description="Acidic residues" evidence="22">
    <location>
        <begin position="1260"/>
        <end position="1276"/>
    </location>
</feature>
<dbReference type="SMART" id="SM00119">
    <property type="entry name" value="HECTc"/>
    <property type="match status" value="1"/>
</dbReference>
<dbReference type="Proteomes" id="UP000030758">
    <property type="component" value="Unassembled WGS sequence"/>
</dbReference>
<keyword evidence="16" id="KW-0234">DNA repair</keyword>
<feature type="compositionally biased region" description="Polar residues" evidence="22">
    <location>
        <begin position="134"/>
        <end position="149"/>
    </location>
</feature>
<feature type="compositionally biased region" description="Low complexity" evidence="22">
    <location>
        <begin position="915"/>
        <end position="925"/>
    </location>
</feature>
<dbReference type="PROSITE" id="PS50237">
    <property type="entry name" value="HECT"/>
    <property type="match status" value="1"/>
</dbReference>
<feature type="region of interest" description="Disordered" evidence="22">
    <location>
        <begin position="655"/>
        <end position="706"/>
    </location>
</feature>
<comment type="pathway">
    <text evidence="6 20">Protein modification; protein ubiquitination.</text>
</comment>
<evidence type="ECO:0000256" key="13">
    <source>
        <dbReference type="ARBA" id="ARBA00022782"/>
    </source>
</evidence>
<evidence type="ECO:0000256" key="5">
    <source>
        <dbReference type="ARBA" id="ARBA00004642"/>
    </source>
</evidence>
<dbReference type="PANTHER" id="PTHR45670">
    <property type="entry name" value="E3 UBIQUITIN-PROTEIN LIGASE TRIP12"/>
    <property type="match status" value="1"/>
</dbReference>
<name>A0A085NL37_9BILA</name>
<dbReference type="SMART" id="SM00678">
    <property type="entry name" value="WWE"/>
    <property type="match status" value="1"/>
</dbReference>
<feature type="domain" description="Rab-GAP TBC" evidence="24">
    <location>
        <begin position="2288"/>
        <end position="2471"/>
    </location>
</feature>
<dbReference type="SUPFAM" id="SSF117839">
    <property type="entry name" value="WWE domain"/>
    <property type="match status" value="1"/>
</dbReference>
<feature type="coiled-coil region" evidence="21">
    <location>
        <begin position="2597"/>
        <end position="2684"/>
    </location>
</feature>
<dbReference type="InterPro" id="IPR004170">
    <property type="entry name" value="WWE_dom"/>
</dbReference>
<dbReference type="GO" id="GO:0007517">
    <property type="term" value="P:muscle organ development"/>
    <property type="evidence" value="ECO:0007669"/>
    <property type="project" value="UniProtKB-KW"/>
</dbReference>
<dbReference type="InterPro" id="IPR045322">
    <property type="entry name" value="HECTD1/TRIP12-like"/>
</dbReference>
<dbReference type="PROSITE" id="PS50086">
    <property type="entry name" value="TBC_RABGAP"/>
    <property type="match status" value="1"/>
</dbReference>
<dbReference type="SMART" id="SM00164">
    <property type="entry name" value="TBC"/>
    <property type="match status" value="1"/>
</dbReference>
<feature type="compositionally biased region" description="Low complexity" evidence="22">
    <location>
        <begin position="936"/>
        <end position="951"/>
    </location>
</feature>
<dbReference type="SMART" id="SM00028">
    <property type="entry name" value="TPR"/>
    <property type="match status" value="3"/>
</dbReference>